<feature type="region of interest" description="Disordered" evidence="1">
    <location>
        <begin position="48"/>
        <end position="76"/>
    </location>
</feature>
<organism evidence="2 3">
    <name type="scientific">Actinocatenispora rupis</name>
    <dbReference type="NCBI Taxonomy" id="519421"/>
    <lineage>
        <taxon>Bacteria</taxon>
        <taxon>Bacillati</taxon>
        <taxon>Actinomycetota</taxon>
        <taxon>Actinomycetes</taxon>
        <taxon>Micromonosporales</taxon>
        <taxon>Micromonosporaceae</taxon>
        <taxon>Actinocatenispora</taxon>
    </lineage>
</organism>
<evidence type="ECO:0000256" key="1">
    <source>
        <dbReference type="SAM" id="MobiDB-lite"/>
    </source>
</evidence>
<protein>
    <submittedName>
        <fullName evidence="2">Uncharacterized protein</fullName>
    </submittedName>
</protein>
<proteinExistence type="predicted"/>
<dbReference type="Proteomes" id="UP000612808">
    <property type="component" value="Unassembled WGS sequence"/>
</dbReference>
<evidence type="ECO:0000313" key="2">
    <source>
        <dbReference type="EMBL" id="GID14424.1"/>
    </source>
</evidence>
<sequence length="76" mass="8404">MNLVPRAPAYRYRGRVVAGPRGARRAEVRPSEAGFRWWRGHVAHPRWRTDAAGWNGGGPAGAGRGVDGSMEAWHDR</sequence>
<accession>A0A8J3JCX3</accession>
<keyword evidence="3" id="KW-1185">Reference proteome</keyword>
<dbReference type="EMBL" id="BOMB01000031">
    <property type="protein sequence ID" value="GID14424.1"/>
    <property type="molecule type" value="Genomic_DNA"/>
</dbReference>
<comment type="caution">
    <text evidence="2">The sequence shown here is derived from an EMBL/GenBank/DDBJ whole genome shotgun (WGS) entry which is preliminary data.</text>
</comment>
<reference evidence="2" key="1">
    <citation type="submission" date="2021-01" db="EMBL/GenBank/DDBJ databases">
        <title>Whole genome shotgun sequence of Actinocatenispora rupis NBRC 107355.</title>
        <authorList>
            <person name="Komaki H."/>
            <person name="Tamura T."/>
        </authorList>
    </citation>
    <scope>NUCLEOTIDE SEQUENCE</scope>
    <source>
        <strain evidence="2">NBRC 107355</strain>
    </source>
</reference>
<name>A0A8J3JCX3_9ACTN</name>
<feature type="compositionally biased region" description="Gly residues" evidence="1">
    <location>
        <begin position="54"/>
        <end position="66"/>
    </location>
</feature>
<evidence type="ECO:0000313" key="3">
    <source>
        <dbReference type="Proteomes" id="UP000612808"/>
    </source>
</evidence>
<dbReference type="AlphaFoldDB" id="A0A8J3JCX3"/>
<gene>
    <name evidence="2" type="ORF">Aru02nite_53130</name>
</gene>